<dbReference type="NCBIfam" id="NF006506">
    <property type="entry name" value="PRK08942.1"/>
    <property type="match status" value="1"/>
</dbReference>
<feature type="binding site" evidence="10">
    <location>
        <position position="99"/>
    </location>
    <ligand>
        <name>Zn(2+)</name>
        <dbReference type="ChEBI" id="CHEBI:29105"/>
    </ligand>
</feature>
<dbReference type="CDD" id="cd07503">
    <property type="entry name" value="HAD_HisB-N"/>
    <property type="match status" value="1"/>
</dbReference>
<evidence type="ECO:0000256" key="3">
    <source>
        <dbReference type="ARBA" id="ARBA00022723"/>
    </source>
</evidence>
<evidence type="ECO:0000256" key="6">
    <source>
        <dbReference type="ARBA" id="ARBA00031828"/>
    </source>
</evidence>
<feature type="active site" description="Nucleophile" evidence="8">
    <location>
        <position position="9"/>
    </location>
</feature>
<dbReference type="OrthoDB" id="9801899at2"/>
<evidence type="ECO:0000256" key="5">
    <source>
        <dbReference type="ARBA" id="ARBA00023277"/>
    </source>
</evidence>
<feature type="binding site" evidence="10">
    <location>
        <position position="128"/>
    </location>
    <ligand>
        <name>Mg(2+)</name>
        <dbReference type="ChEBI" id="CHEBI:18420"/>
    </ligand>
</feature>
<feature type="binding site" evidence="10">
    <location>
        <position position="9"/>
    </location>
    <ligand>
        <name>Mg(2+)</name>
        <dbReference type="ChEBI" id="CHEBI:18420"/>
    </ligand>
</feature>
<dbReference type="EC" id="3.1.3.-" evidence="7"/>
<feature type="binding site" evidence="10">
    <location>
        <position position="91"/>
    </location>
    <ligand>
        <name>Zn(2+)</name>
        <dbReference type="ChEBI" id="CHEBI:29105"/>
    </ligand>
</feature>
<dbReference type="GO" id="GO:0016791">
    <property type="term" value="F:phosphatase activity"/>
    <property type="evidence" value="ECO:0007669"/>
    <property type="project" value="InterPro"/>
</dbReference>
<dbReference type="Proteomes" id="UP000220527">
    <property type="component" value="Unassembled WGS sequence"/>
</dbReference>
<dbReference type="PIRSF" id="PIRSF004682">
    <property type="entry name" value="GmhB"/>
    <property type="match status" value="1"/>
</dbReference>
<feature type="site" description="Stabilizes the phosphoryl group" evidence="9">
    <location>
        <position position="103"/>
    </location>
</feature>
<dbReference type="InterPro" id="IPR006543">
    <property type="entry name" value="Histidinol-phos"/>
</dbReference>
<keyword evidence="2 7" id="KW-0963">Cytoplasm</keyword>
<feature type="site" description="Contributes to substrate recognition" evidence="9">
    <location>
        <position position="102"/>
    </location>
</feature>
<evidence type="ECO:0000256" key="2">
    <source>
        <dbReference type="ARBA" id="ARBA00022490"/>
    </source>
</evidence>
<dbReference type="PANTHER" id="PTHR42891">
    <property type="entry name" value="D-GLYCERO-BETA-D-MANNO-HEPTOSE-1,7-BISPHOSPHATE 7-PHOSPHATASE"/>
    <property type="match status" value="1"/>
</dbReference>
<comment type="caution">
    <text evidence="11">The sequence shown here is derived from an EMBL/GenBank/DDBJ whole genome shotgun (WGS) entry which is preliminary data.</text>
</comment>
<dbReference type="Gene3D" id="3.40.50.1000">
    <property type="entry name" value="HAD superfamily/HAD-like"/>
    <property type="match status" value="1"/>
</dbReference>
<feature type="binding site" evidence="10">
    <location>
        <position position="11"/>
    </location>
    <ligand>
        <name>Mg(2+)</name>
        <dbReference type="ChEBI" id="CHEBI:18420"/>
    </ligand>
</feature>
<dbReference type="AlphaFoldDB" id="A0A2A6RMR4"/>
<comment type="cofactor">
    <cofactor evidence="10">
        <name>Mg(2+)</name>
        <dbReference type="ChEBI" id="CHEBI:18420"/>
    </cofactor>
</comment>
<feature type="binding site" evidence="10">
    <location>
        <position position="93"/>
    </location>
    <ligand>
        <name>Zn(2+)</name>
        <dbReference type="ChEBI" id="CHEBI:29105"/>
    </ligand>
</feature>
<evidence type="ECO:0000256" key="7">
    <source>
        <dbReference type="PIRNR" id="PIRNR004682"/>
    </source>
</evidence>
<evidence type="ECO:0000256" key="9">
    <source>
        <dbReference type="PIRSR" id="PIRSR004682-3"/>
    </source>
</evidence>
<keyword evidence="4 7" id="KW-0378">Hydrolase</keyword>
<dbReference type="GO" id="GO:0005737">
    <property type="term" value="C:cytoplasm"/>
    <property type="evidence" value="ECO:0007669"/>
    <property type="project" value="UniProtKB-SubCell"/>
</dbReference>
<evidence type="ECO:0000256" key="1">
    <source>
        <dbReference type="ARBA" id="ARBA00004496"/>
    </source>
</evidence>
<keyword evidence="10" id="KW-0460">Magnesium</keyword>
<dbReference type="Pfam" id="PF13242">
    <property type="entry name" value="Hydrolase_like"/>
    <property type="match status" value="1"/>
</dbReference>
<keyword evidence="5 7" id="KW-0119">Carbohydrate metabolism</keyword>
<dbReference type="InterPro" id="IPR006549">
    <property type="entry name" value="HAD-SF_hydro_IIIA"/>
</dbReference>
<comment type="subcellular location">
    <subcellularLocation>
        <location evidence="1 7">Cytoplasm</location>
    </subcellularLocation>
</comment>
<dbReference type="EMBL" id="NQWI01000013">
    <property type="protein sequence ID" value="PDW04233.1"/>
    <property type="molecule type" value="Genomic_DNA"/>
</dbReference>
<evidence type="ECO:0000256" key="8">
    <source>
        <dbReference type="PIRSR" id="PIRSR004682-1"/>
    </source>
</evidence>
<comment type="similarity">
    <text evidence="7">Belongs to the gmhB family.</text>
</comment>
<evidence type="ECO:0000256" key="4">
    <source>
        <dbReference type="ARBA" id="ARBA00022801"/>
    </source>
</evidence>
<gene>
    <name evidence="11" type="ORF">CJ255_04590</name>
</gene>
<evidence type="ECO:0000313" key="11">
    <source>
        <dbReference type="EMBL" id="PDW04233.1"/>
    </source>
</evidence>
<dbReference type="NCBIfam" id="TIGR01662">
    <property type="entry name" value="HAD-SF-IIIA"/>
    <property type="match status" value="1"/>
</dbReference>
<dbReference type="GO" id="GO:0005975">
    <property type="term" value="P:carbohydrate metabolic process"/>
    <property type="evidence" value="ECO:0007669"/>
    <property type="project" value="InterPro"/>
</dbReference>
<feature type="site" description="Stabilizes the phosphoryl group" evidence="9">
    <location>
        <position position="52"/>
    </location>
</feature>
<keyword evidence="3 10" id="KW-0479">Metal-binding</keyword>
<protein>
    <recommendedName>
        <fullName evidence="6 7">D,D-heptose 1,7-bisphosphate phosphatase</fullName>
        <ecNumber evidence="7">3.1.3.-</ecNumber>
    </recommendedName>
</protein>
<comment type="cofactor">
    <cofactor evidence="10">
        <name>Zn(2+)</name>
        <dbReference type="ChEBI" id="CHEBI:29105"/>
    </cofactor>
</comment>
<dbReference type="InterPro" id="IPR023214">
    <property type="entry name" value="HAD_sf"/>
</dbReference>
<dbReference type="SUPFAM" id="SSF56784">
    <property type="entry name" value="HAD-like"/>
    <property type="match status" value="1"/>
</dbReference>
<keyword evidence="10" id="KW-0862">Zinc</keyword>
<dbReference type="RefSeq" id="WP_097642916.1">
    <property type="nucleotide sequence ID" value="NZ_NQWI01000013.1"/>
</dbReference>
<evidence type="ECO:0000256" key="10">
    <source>
        <dbReference type="PIRSR" id="PIRSR004682-4"/>
    </source>
</evidence>
<feature type="binding site" evidence="10">
    <location>
        <position position="101"/>
    </location>
    <ligand>
        <name>Zn(2+)</name>
        <dbReference type="ChEBI" id="CHEBI:29105"/>
    </ligand>
</feature>
<dbReference type="GO" id="GO:0046872">
    <property type="term" value="F:metal ion binding"/>
    <property type="evidence" value="ECO:0007669"/>
    <property type="project" value="UniProtKB-KW"/>
</dbReference>
<evidence type="ECO:0000313" key="12">
    <source>
        <dbReference type="Proteomes" id="UP000220527"/>
    </source>
</evidence>
<dbReference type="PANTHER" id="PTHR42891:SF1">
    <property type="entry name" value="D-GLYCERO-BETA-D-MANNO-HEPTOSE-1,7-BISPHOSPHATE 7-PHOSPHATASE"/>
    <property type="match status" value="1"/>
</dbReference>
<reference evidence="12" key="1">
    <citation type="submission" date="2017-08" db="EMBL/GenBank/DDBJ databases">
        <authorList>
            <person name="Grouzdev D.S."/>
            <person name="Gaisin V.A."/>
            <person name="Rysina M.S."/>
            <person name="Gorlenko V.M."/>
        </authorList>
    </citation>
    <scope>NUCLEOTIDE SEQUENCE [LARGE SCALE GENOMIC DNA]</scope>
    <source>
        <strain evidence="12">Kir15-3F</strain>
    </source>
</reference>
<dbReference type="NCBIfam" id="TIGR01656">
    <property type="entry name" value="Histidinol-ppas"/>
    <property type="match status" value="1"/>
</dbReference>
<feature type="active site" description="Nucleophile" evidence="8">
    <location>
        <position position="11"/>
    </location>
</feature>
<keyword evidence="12" id="KW-1185">Reference proteome</keyword>
<organism evidence="11 12">
    <name type="scientific">Candidatus Viridilinea mediisalina</name>
    <dbReference type="NCBI Taxonomy" id="2024553"/>
    <lineage>
        <taxon>Bacteria</taxon>
        <taxon>Bacillati</taxon>
        <taxon>Chloroflexota</taxon>
        <taxon>Chloroflexia</taxon>
        <taxon>Chloroflexales</taxon>
        <taxon>Chloroflexineae</taxon>
        <taxon>Oscillochloridaceae</taxon>
        <taxon>Candidatus Viridilinea</taxon>
    </lineage>
</organism>
<dbReference type="InterPro" id="IPR004446">
    <property type="entry name" value="Heptose_bisP_phosphatase"/>
</dbReference>
<proteinExistence type="inferred from homology"/>
<accession>A0A2A6RMR4</accession>
<name>A0A2A6RMR4_9CHLR</name>
<dbReference type="InterPro" id="IPR036412">
    <property type="entry name" value="HAD-like_sf"/>
</dbReference>
<sequence length="190" mass="21200">MERPAIFLDRDGVINENRVDHVTTWEQFRFLPGSLEALRRLTQWGYRIFVVTNQAAVERGLLSRTTLEQIHWRMGQVAAQHGAQISAVRWCPHRPETQCTCRKPQPGMLLTLAAQMGVQLSTTYMIGDALTDIMAGQAAGCRTILVRTGRGQAQLSMPEWANSPPTHVASDLLEAVQLVELERRQAGVVA</sequence>